<dbReference type="Proteomes" id="UP001652620">
    <property type="component" value="Chromosome 1"/>
</dbReference>
<dbReference type="InterPro" id="IPR012337">
    <property type="entry name" value="RNaseH-like_sf"/>
</dbReference>
<protein>
    <submittedName>
        <fullName evidence="3">Uncharacterized protein LOC125777526</fullName>
    </submittedName>
</protein>
<feature type="domain" description="DUF5641" evidence="1">
    <location>
        <begin position="128"/>
        <end position="202"/>
    </location>
</feature>
<gene>
    <name evidence="3" type="primary">LOC125777526</name>
</gene>
<sequence>MVGADRQMREDVKEWVSLYAQQHVAHVDTRWKFITPAAPHHGGIWEAAVRSAKKHLLRIMGQHSLRYHELLTLLTRIEACLNSRPIVVLHDDPEGGLALTPSDFISGRPINCRPEPPLPDIPHNRLHYWQRLQVMFEQFWKRWQNEYLNSLQARTKWMRPEPNLQIGDIVLIPNENFPPARITDTHPGSDGLVRVITIEYNGDRLTDEGMHVKRHCQRPVR</sequence>
<dbReference type="Pfam" id="PF18701">
    <property type="entry name" value="DUF5641"/>
    <property type="match status" value="1"/>
</dbReference>
<evidence type="ECO:0000313" key="2">
    <source>
        <dbReference type="Proteomes" id="UP001652620"/>
    </source>
</evidence>
<evidence type="ECO:0000313" key="3">
    <source>
        <dbReference type="RefSeq" id="XP_049308589.1"/>
    </source>
</evidence>
<keyword evidence="2" id="KW-1185">Reference proteome</keyword>
<reference evidence="3" key="2">
    <citation type="submission" date="2025-08" db="UniProtKB">
        <authorList>
            <consortium name="RefSeq"/>
        </authorList>
    </citation>
    <scope>IDENTIFICATION</scope>
    <source>
        <tissue evidence="3">Adult</tissue>
    </source>
</reference>
<dbReference type="GeneID" id="125777526"/>
<dbReference type="RefSeq" id="XP_049308589.1">
    <property type="nucleotide sequence ID" value="XM_049452632.1"/>
</dbReference>
<dbReference type="SUPFAM" id="SSF53098">
    <property type="entry name" value="Ribonuclease H-like"/>
    <property type="match status" value="1"/>
</dbReference>
<dbReference type="Gene3D" id="3.30.420.10">
    <property type="entry name" value="Ribonuclease H-like superfamily/Ribonuclease H"/>
    <property type="match status" value="1"/>
</dbReference>
<dbReference type="PANTHER" id="PTHR47331">
    <property type="entry name" value="PHD-TYPE DOMAIN-CONTAINING PROTEIN"/>
    <property type="match status" value="1"/>
</dbReference>
<dbReference type="InterPro" id="IPR040676">
    <property type="entry name" value="DUF5641"/>
</dbReference>
<proteinExistence type="predicted"/>
<accession>A0ABM3JH94</accession>
<reference evidence="2" key="1">
    <citation type="submission" date="2025-05" db="UniProtKB">
        <authorList>
            <consortium name="RefSeq"/>
        </authorList>
    </citation>
    <scope>NUCLEOTIDE SEQUENCE [LARGE SCALE GENOMIC DNA]</scope>
</reference>
<dbReference type="PANTHER" id="PTHR47331:SF1">
    <property type="entry name" value="GAG-LIKE PROTEIN"/>
    <property type="match status" value="1"/>
</dbReference>
<dbReference type="InterPro" id="IPR036397">
    <property type="entry name" value="RNaseH_sf"/>
</dbReference>
<evidence type="ECO:0000259" key="1">
    <source>
        <dbReference type="Pfam" id="PF18701"/>
    </source>
</evidence>
<organism evidence="2 3">
    <name type="scientific">Bactrocera dorsalis</name>
    <name type="common">Oriental fruit fly</name>
    <name type="synonym">Dacus dorsalis</name>
    <dbReference type="NCBI Taxonomy" id="27457"/>
    <lineage>
        <taxon>Eukaryota</taxon>
        <taxon>Metazoa</taxon>
        <taxon>Ecdysozoa</taxon>
        <taxon>Arthropoda</taxon>
        <taxon>Hexapoda</taxon>
        <taxon>Insecta</taxon>
        <taxon>Pterygota</taxon>
        <taxon>Neoptera</taxon>
        <taxon>Endopterygota</taxon>
        <taxon>Diptera</taxon>
        <taxon>Brachycera</taxon>
        <taxon>Muscomorpha</taxon>
        <taxon>Tephritoidea</taxon>
        <taxon>Tephritidae</taxon>
        <taxon>Bactrocera</taxon>
        <taxon>Bactrocera</taxon>
    </lineage>
</organism>
<name>A0ABM3JH94_BACDO</name>